<evidence type="ECO:0000313" key="1">
    <source>
        <dbReference type="EnsemblPlants" id="EMT05422"/>
    </source>
</evidence>
<protein>
    <submittedName>
        <fullName evidence="1">Uncharacterized protein</fullName>
    </submittedName>
</protein>
<reference evidence="1" key="1">
    <citation type="submission" date="2015-06" db="UniProtKB">
        <authorList>
            <consortium name="EnsemblPlants"/>
        </authorList>
    </citation>
    <scope>IDENTIFICATION</scope>
</reference>
<dbReference type="EnsemblPlants" id="EMT05422">
    <property type="protein sequence ID" value="EMT05422"/>
    <property type="gene ID" value="F775_22364"/>
</dbReference>
<dbReference type="PANTHER" id="PTHR35828">
    <property type="entry name" value="OS08G0203800 PROTEIN-RELATED"/>
    <property type="match status" value="1"/>
</dbReference>
<accession>M8BR31</accession>
<proteinExistence type="predicted"/>
<name>M8BR31_AEGTA</name>
<organism evidence="1">
    <name type="scientific">Aegilops tauschii</name>
    <name type="common">Tausch's goatgrass</name>
    <name type="synonym">Aegilops squarrosa</name>
    <dbReference type="NCBI Taxonomy" id="37682"/>
    <lineage>
        <taxon>Eukaryota</taxon>
        <taxon>Viridiplantae</taxon>
        <taxon>Streptophyta</taxon>
        <taxon>Embryophyta</taxon>
        <taxon>Tracheophyta</taxon>
        <taxon>Spermatophyta</taxon>
        <taxon>Magnoliopsida</taxon>
        <taxon>Liliopsida</taxon>
        <taxon>Poales</taxon>
        <taxon>Poaceae</taxon>
        <taxon>BOP clade</taxon>
        <taxon>Pooideae</taxon>
        <taxon>Triticodae</taxon>
        <taxon>Triticeae</taxon>
        <taxon>Triticinae</taxon>
        <taxon>Aegilops</taxon>
    </lineage>
</organism>
<dbReference type="AlphaFoldDB" id="M8BR31"/>
<dbReference type="PANTHER" id="PTHR35828:SF13">
    <property type="entry name" value="OS01G0152100 PROTEIN"/>
    <property type="match status" value="1"/>
</dbReference>
<sequence>MAARRGIVLMELIPCTFDTTRQHLGLCNPITGERHVIPPLECSVYVHGYAIITAADSGDLDGKWPPSSPALRVLAAAPHHRNKNPRVYLNSYYVATRSWSAPTLCLDSPRFSLVGILRRVSDTLELRFLHSILSLLLMGIHNLVTSSIWIEEAVFDKEAFREELRTQKLKVDKLEEQNFETSKIRQELKDSRIMVHVESFGKNIITIELFPQPYMHVGIAIIHHYPMQGGEGGDDTTAAWLPTVIRIPTAVSYPKYHPLSQTLEKWFDFNMGSLLVLYRSSAIFVPDLEKKVMEKVMDCLWPLCSDKLSWTPLAYEMDLVEFFVLQLDGLCRGLLE</sequence>